<sequence>MTALIEAIIYLWPQAGSLITSCFIKALQSEETLCKSGVLPFSLCMYVCGTSVCGSETSQISSREQEFKRSLISANPHSIHISMTINFLVMDSIDKLGLLAGRCYGA</sequence>
<keyword evidence="2" id="KW-1185">Reference proteome</keyword>
<dbReference type="EMBL" id="BMAW01010985">
    <property type="protein sequence ID" value="GFT21369.1"/>
    <property type="molecule type" value="Genomic_DNA"/>
</dbReference>
<evidence type="ECO:0000313" key="1">
    <source>
        <dbReference type="EMBL" id="GFT21369.1"/>
    </source>
</evidence>
<gene>
    <name evidence="1" type="ORF">NPIL_16281</name>
</gene>
<name>A0A8X6TLQ6_NEPPI</name>
<evidence type="ECO:0000313" key="2">
    <source>
        <dbReference type="Proteomes" id="UP000887013"/>
    </source>
</evidence>
<proteinExistence type="predicted"/>
<reference evidence="1" key="1">
    <citation type="submission" date="2020-08" db="EMBL/GenBank/DDBJ databases">
        <title>Multicomponent nature underlies the extraordinary mechanical properties of spider dragline silk.</title>
        <authorList>
            <person name="Kono N."/>
            <person name="Nakamura H."/>
            <person name="Mori M."/>
            <person name="Yoshida Y."/>
            <person name="Ohtoshi R."/>
            <person name="Malay A.D."/>
            <person name="Moran D.A.P."/>
            <person name="Tomita M."/>
            <person name="Numata K."/>
            <person name="Arakawa K."/>
        </authorList>
    </citation>
    <scope>NUCLEOTIDE SEQUENCE</scope>
</reference>
<protein>
    <submittedName>
        <fullName evidence="1">Uncharacterized protein</fullName>
    </submittedName>
</protein>
<organism evidence="1 2">
    <name type="scientific">Nephila pilipes</name>
    <name type="common">Giant wood spider</name>
    <name type="synonym">Nephila maculata</name>
    <dbReference type="NCBI Taxonomy" id="299642"/>
    <lineage>
        <taxon>Eukaryota</taxon>
        <taxon>Metazoa</taxon>
        <taxon>Ecdysozoa</taxon>
        <taxon>Arthropoda</taxon>
        <taxon>Chelicerata</taxon>
        <taxon>Arachnida</taxon>
        <taxon>Araneae</taxon>
        <taxon>Araneomorphae</taxon>
        <taxon>Entelegynae</taxon>
        <taxon>Araneoidea</taxon>
        <taxon>Nephilidae</taxon>
        <taxon>Nephila</taxon>
    </lineage>
</organism>
<dbReference type="AlphaFoldDB" id="A0A8X6TLQ6"/>
<accession>A0A8X6TLQ6</accession>
<comment type="caution">
    <text evidence="1">The sequence shown here is derived from an EMBL/GenBank/DDBJ whole genome shotgun (WGS) entry which is preliminary data.</text>
</comment>
<dbReference type="Proteomes" id="UP000887013">
    <property type="component" value="Unassembled WGS sequence"/>
</dbReference>